<sequence length="347" mass="40570">MKAIFGIFNIDMLPFETIDVSEKINSYLNGNTLILPKDLVFRKAFGDVFGRGKRYLQITTATQVFNILEDKYVDNIVINLSRAVNDIKIVYYFFTSPNSNWRAILSGQLYHLKSFGILSEADLYLHVTDCNSFTEEIKDIISKIVPNAVVSISSINQFEYPAIKITHDLALQYPESTILYFHSKGMTHNLHSRSLQETFLLASTFENWRKNIQLMNKENKQKAGLFSSKEGWIWYNFWYAKGSYLAKCSAPEIHDFRYYYESWLGLADPDRKLPITDSLNLFKIGNLSKQYFTAVEADVYKENLMEKFFSHAEHKEFRIVRTPLMIYSQLKVDSFFKIFKRLIKKKK</sequence>
<reference evidence="1" key="1">
    <citation type="submission" date="2020-09" db="EMBL/GenBank/DDBJ databases">
        <title>Novel species of Mucilaginibacter isolated from a glacier on the Tibetan Plateau.</title>
        <authorList>
            <person name="Liu Q."/>
            <person name="Xin Y.-H."/>
        </authorList>
    </citation>
    <scope>NUCLEOTIDE SEQUENCE</scope>
    <source>
        <strain evidence="1">ZB1P21</strain>
    </source>
</reference>
<dbReference type="EMBL" id="JACWMX010000001">
    <property type="protein sequence ID" value="MBD1392152.1"/>
    <property type="molecule type" value="Genomic_DNA"/>
</dbReference>
<gene>
    <name evidence="1" type="ORF">IDJ76_03485</name>
</gene>
<accession>A0A926NP81</accession>
<dbReference type="RefSeq" id="WP_191160751.1">
    <property type="nucleotide sequence ID" value="NZ_JACWMX010000001.1"/>
</dbReference>
<keyword evidence="2" id="KW-1185">Reference proteome</keyword>
<comment type="caution">
    <text evidence="1">The sequence shown here is derived from an EMBL/GenBank/DDBJ whole genome shotgun (WGS) entry which is preliminary data.</text>
</comment>
<organism evidence="1 2">
    <name type="scientific">Mucilaginibacter glaciei</name>
    <dbReference type="NCBI Taxonomy" id="2772109"/>
    <lineage>
        <taxon>Bacteria</taxon>
        <taxon>Pseudomonadati</taxon>
        <taxon>Bacteroidota</taxon>
        <taxon>Sphingobacteriia</taxon>
        <taxon>Sphingobacteriales</taxon>
        <taxon>Sphingobacteriaceae</taxon>
        <taxon>Mucilaginibacter</taxon>
    </lineage>
</organism>
<dbReference type="AlphaFoldDB" id="A0A926NP81"/>
<evidence type="ECO:0000313" key="1">
    <source>
        <dbReference type="EMBL" id="MBD1392152.1"/>
    </source>
</evidence>
<evidence type="ECO:0000313" key="2">
    <source>
        <dbReference type="Proteomes" id="UP000619078"/>
    </source>
</evidence>
<dbReference type="Proteomes" id="UP000619078">
    <property type="component" value="Unassembled WGS sequence"/>
</dbReference>
<name>A0A926NP81_9SPHI</name>
<protein>
    <submittedName>
        <fullName evidence="1">Uncharacterized protein</fullName>
    </submittedName>
</protein>
<proteinExistence type="predicted"/>